<dbReference type="PANTHER" id="PTHR11795:SF442">
    <property type="entry name" value="ABC TRANSPORTER ATP-BINDING PROTEIN"/>
    <property type="match status" value="1"/>
</dbReference>
<protein>
    <submittedName>
        <fullName evidence="10">Amino acid/amide ABC transporter membrane protein 1 (HAAT family)</fullName>
    </submittedName>
</protein>
<evidence type="ECO:0000313" key="11">
    <source>
        <dbReference type="Proteomes" id="UP000295525"/>
    </source>
</evidence>
<keyword evidence="4 9" id="KW-0812">Transmembrane</keyword>
<evidence type="ECO:0000256" key="9">
    <source>
        <dbReference type="SAM" id="Phobius"/>
    </source>
</evidence>
<dbReference type="RefSeq" id="WP_132585175.1">
    <property type="nucleotide sequence ID" value="NZ_SMAJ01000019.1"/>
</dbReference>
<dbReference type="OrthoDB" id="9807115at2"/>
<feature type="transmembrane region" description="Helical" evidence="9">
    <location>
        <begin position="36"/>
        <end position="56"/>
    </location>
</feature>
<dbReference type="CDD" id="cd06582">
    <property type="entry name" value="TM_PBP1_LivH_like"/>
    <property type="match status" value="1"/>
</dbReference>
<evidence type="ECO:0000256" key="4">
    <source>
        <dbReference type="ARBA" id="ARBA00022692"/>
    </source>
</evidence>
<dbReference type="Pfam" id="PF02653">
    <property type="entry name" value="BPD_transp_2"/>
    <property type="match status" value="1"/>
</dbReference>
<feature type="transmembrane region" description="Helical" evidence="9">
    <location>
        <begin position="243"/>
        <end position="263"/>
    </location>
</feature>
<evidence type="ECO:0000256" key="6">
    <source>
        <dbReference type="ARBA" id="ARBA00022989"/>
    </source>
</evidence>
<sequence length="306" mass="32496">MSFALVIIQALNGLQLGVLLFLMAAGLTLVFGIMNFVNLAHGSLYMMGAFFAASIYNYTGSFLLATLLLVPAMLALGLAVEWVALKKLYQRDHLDQVLATFGLILFFNELTRMIWGPSPYYMEVPESLTGTINLLGIAYPVYRFVIITAGLLVALGCYLLVHKTRIGMLIRAGATNRTMVGVLGVNIVLLNSLLFALGAVLAGVAGLLAGPILSVQSGMGEPILILTMVVIVIGGIGSIRGAFYAALIVGVVDTLGRTVLPGLLRSFLERSTADVAGPALASMAIYLLMAFVLAIKPQGLFPVKNT</sequence>
<feature type="transmembrane region" description="Helical" evidence="9">
    <location>
        <begin position="97"/>
        <end position="115"/>
    </location>
</feature>
<evidence type="ECO:0000256" key="5">
    <source>
        <dbReference type="ARBA" id="ARBA00022970"/>
    </source>
</evidence>
<keyword evidence="2" id="KW-0813">Transport</keyword>
<gene>
    <name evidence="10" type="ORF">EDC26_11957</name>
</gene>
<keyword evidence="5" id="KW-0029">Amino-acid transport</keyword>
<evidence type="ECO:0000256" key="8">
    <source>
        <dbReference type="ARBA" id="ARBA00037998"/>
    </source>
</evidence>
<dbReference type="InterPro" id="IPR052157">
    <property type="entry name" value="BCAA_transport_permease"/>
</dbReference>
<accession>A0A4R3LQ53</accession>
<keyword evidence="11" id="KW-1185">Reference proteome</keyword>
<evidence type="ECO:0000256" key="2">
    <source>
        <dbReference type="ARBA" id="ARBA00022448"/>
    </source>
</evidence>
<dbReference type="Proteomes" id="UP000295525">
    <property type="component" value="Unassembled WGS sequence"/>
</dbReference>
<keyword evidence="6 9" id="KW-1133">Transmembrane helix</keyword>
<feature type="transmembrane region" description="Helical" evidence="9">
    <location>
        <begin position="219"/>
        <end position="236"/>
    </location>
</feature>
<dbReference type="InterPro" id="IPR001851">
    <property type="entry name" value="ABC_transp_permease"/>
</dbReference>
<evidence type="ECO:0000256" key="3">
    <source>
        <dbReference type="ARBA" id="ARBA00022475"/>
    </source>
</evidence>
<organism evidence="10 11">
    <name type="scientific">Paralcaligenes ureilyticus</name>
    <dbReference type="NCBI Taxonomy" id="627131"/>
    <lineage>
        <taxon>Bacteria</taxon>
        <taxon>Pseudomonadati</taxon>
        <taxon>Pseudomonadota</taxon>
        <taxon>Betaproteobacteria</taxon>
        <taxon>Burkholderiales</taxon>
        <taxon>Alcaligenaceae</taxon>
        <taxon>Paralcaligenes</taxon>
    </lineage>
</organism>
<feature type="transmembrane region" description="Helical" evidence="9">
    <location>
        <begin position="141"/>
        <end position="161"/>
    </location>
</feature>
<keyword evidence="3" id="KW-1003">Cell membrane</keyword>
<dbReference type="GO" id="GO:0005886">
    <property type="term" value="C:plasma membrane"/>
    <property type="evidence" value="ECO:0007669"/>
    <property type="project" value="UniProtKB-SubCell"/>
</dbReference>
<reference evidence="10 11" key="1">
    <citation type="submission" date="2019-03" db="EMBL/GenBank/DDBJ databases">
        <title>Genomic Encyclopedia of Type Strains, Phase IV (KMG-IV): sequencing the most valuable type-strain genomes for metagenomic binning, comparative biology and taxonomic classification.</title>
        <authorList>
            <person name="Goeker M."/>
        </authorList>
    </citation>
    <scope>NUCLEOTIDE SEQUENCE [LARGE SCALE GENOMIC DNA]</scope>
    <source>
        <strain evidence="10 11">DSM 24591</strain>
    </source>
</reference>
<comment type="caution">
    <text evidence="10">The sequence shown here is derived from an EMBL/GenBank/DDBJ whole genome shotgun (WGS) entry which is preliminary data.</text>
</comment>
<feature type="transmembrane region" description="Helical" evidence="9">
    <location>
        <begin position="275"/>
        <end position="295"/>
    </location>
</feature>
<feature type="transmembrane region" description="Helical" evidence="9">
    <location>
        <begin position="6"/>
        <end position="29"/>
    </location>
</feature>
<dbReference type="PANTHER" id="PTHR11795">
    <property type="entry name" value="BRANCHED-CHAIN AMINO ACID TRANSPORT SYSTEM PERMEASE PROTEIN LIVH"/>
    <property type="match status" value="1"/>
</dbReference>
<keyword evidence="7 9" id="KW-0472">Membrane</keyword>
<dbReference type="GO" id="GO:0006865">
    <property type="term" value="P:amino acid transport"/>
    <property type="evidence" value="ECO:0007669"/>
    <property type="project" value="UniProtKB-KW"/>
</dbReference>
<comment type="similarity">
    <text evidence="8">Belongs to the binding-protein-dependent transport system permease family. LivHM subfamily.</text>
</comment>
<dbReference type="GO" id="GO:0022857">
    <property type="term" value="F:transmembrane transporter activity"/>
    <property type="evidence" value="ECO:0007669"/>
    <property type="project" value="InterPro"/>
</dbReference>
<evidence type="ECO:0000256" key="7">
    <source>
        <dbReference type="ARBA" id="ARBA00023136"/>
    </source>
</evidence>
<comment type="subcellular location">
    <subcellularLocation>
        <location evidence="1">Cell membrane</location>
        <topology evidence="1">Multi-pass membrane protein</topology>
    </subcellularLocation>
</comment>
<feature type="transmembrane region" description="Helical" evidence="9">
    <location>
        <begin position="182"/>
        <end position="213"/>
    </location>
</feature>
<feature type="transmembrane region" description="Helical" evidence="9">
    <location>
        <begin position="62"/>
        <end position="85"/>
    </location>
</feature>
<dbReference type="AlphaFoldDB" id="A0A4R3LQ53"/>
<evidence type="ECO:0000313" key="10">
    <source>
        <dbReference type="EMBL" id="TCT02331.1"/>
    </source>
</evidence>
<name>A0A4R3LQ53_9BURK</name>
<evidence type="ECO:0000256" key="1">
    <source>
        <dbReference type="ARBA" id="ARBA00004651"/>
    </source>
</evidence>
<dbReference type="EMBL" id="SMAJ01000019">
    <property type="protein sequence ID" value="TCT02331.1"/>
    <property type="molecule type" value="Genomic_DNA"/>
</dbReference>
<proteinExistence type="inferred from homology"/>